<evidence type="ECO:0000256" key="12">
    <source>
        <dbReference type="PIRNR" id="PIRNR037839"/>
    </source>
</evidence>
<dbReference type="InterPro" id="IPR017290">
    <property type="entry name" value="RNase_H_bac"/>
</dbReference>
<dbReference type="EC" id="3.1.26.4" evidence="5 12"/>
<keyword evidence="16" id="KW-1185">Reference proteome</keyword>
<feature type="binding site" evidence="13">
    <location>
        <position position="151"/>
    </location>
    <ligand>
        <name>Mg(2+)</name>
        <dbReference type="ChEBI" id="CHEBI:18420"/>
        <label>2</label>
    </ligand>
</feature>
<feature type="binding site" evidence="13">
    <location>
        <position position="211"/>
    </location>
    <ligand>
        <name>Mg(2+)</name>
        <dbReference type="ChEBI" id="CHEBI:18420"/>
        <label>1</label>
    </ligand>
</feature>
<comment type="catalytic activity">
    <reaction evidence="1 12">
        <text>Endonucleolytic cleavage to 5'-phosphomonoester.</text>
        <dbReference type="EC" id="3.1.26.4"/>
    </reaction>
</comment>
<evidence type="ECO:0000256" key="7">
    <source>
        <dbReference type="ARBA" id="ARBA00022722"/>
    </source>
</evidence>
<reference evidence="15 16" key="1">
    <citation type="submission" date="2020-04" db="EMBL/GenBank/DDBJ databases">
        <title>Flammeovirga sp. SR4, a novel species isolated from seawater.</title>
        <authorList>
            <person name="Wang X."/>
        </authorList>
    </citation>
    <scope>NUCLEOTIDE SEQUENCE [LARGE SCALE GENOMIC DNA]</scope>
    <source>
        <strain evidence="15 16">SR4</strain>
    </source>
</reference>
<comment type="cofactor">
    <cofactor evidence="13">
        <name>Mn(2+)</name>
        <dbReference type="ChEBI" id="CHEBI:29035"/>
    </cofactor>
    <cofactor evidence="13">
        <name>Mg(2+)</name>
        <dbReference type="ChEBI" id="CHEBI:18420"/>
    </cofactor>
    <text evidence="13">Binds 2 metal ions per subunit. Manganese or magnesium.</text>
</comment>
<dbReference type="Pfam" id="PF00075">
    <property type="entry name" value="RNase_H"/>
    <property type="match status" value="1"/>
</dbReference>
<dbReference type="FunFam" id="3.40.970.10:FF:000002">
    <property type="entry name" value="Ribonuclease H"/>
    <property type="match status" value="1"/>
</dbReference>
<dbReference type="PIRSF" id="PIRSF037839">
    <property type="entry name" value="Ribonuclease_H"/>
    <property type="match status" value="1"/>
</dbReference>
<keyword evidence="12" id="KW-0963">Cytoplasm</keyword>
<feature type="binding site" evidence="13">
    <location>
        <position position="89"/>
    </location>
    <ligand>
        <name>Mg(2+)</name>
        <dbReference type="ChEBI" id="CHEBI:18420"/>
        <label>1</label>
    </ligand>
</feature>
<dbReference type="AlphaFoldDB" id="A0A7X8SJG9"/>
<comment type="caution">
    <text evidence="15">The sequence shown here is derived from an EMBL/GenBank/DDBJ whole genome shotgun (WGS) entry which is preliminary data.</text>
</comment>
<dbReference type="PROSITE" id="PS50879">
    <property type="entry name" value="RNASE_H_1"/>
    <property type="match status" value="1"/>
</dbReference>
<evidence type="ECO:0000256" key="1">
    <source>
        <dbReference type="ARBA" id="ARBA00000077"/>
    </source>
</evidence>
<dbReference type="GO" id="GO:0005737">
    <property type="term" value="C:cytoplasm"/>
    <property type="evidence" value="ECO:0007669"/>
    <property type="project" value="UniProtKB-SubCell"/>
</dbReference>
<evidence type="ECO:0000256" key="9">
    <source>
        <dbReference type="ARBA" id="ARBA00022759"/>
    </source>
</evidence>
<dbReference type="InterPro" id="IPR036397">
    <property type="entry name" value="RNaseH_sf"/>
</dbReference>
<evidence type="ECO:0000256" key="4">
    <source>
        <dbReference type="ARBA" id="ARBA00005300"/>
    </source>
</evidence>
<feature type="domain" description="RNase H type-1" evidence="14">
    <location>
        <begin position="80"/>
        <end position="215"/>
    </location>
</feature>
<dbReference type="PANTHER" id="PTHR10642">
    <property type="entry name" value="RIBONUCLEASE H1"/>
    <property type="match status" value="1"/>
</dbReference>
<evidence type="ECO:0000256" key="13">
    <source>
        <dbReference type="PIRSR" id="PIRSR037839-1"/>
    </source>
</evidence>
<sequence length="215" mass="24197">MAGSKKQKYYVVWSGGTPGIYSSWADCQKHVQGVKGAKYKSFDSKADAELAFKSDPAKYIFKKKDGKTTPKAYDPSVGLPITNNSIAVDAACSGARGPMEYRGVWIETGQQLFIKGPYEDGTNNIGEFLGIVHALAYLKQHGYDSTIIYTDSRTAMKWVRDKKIKTTLPKNDKNAVLFEYIDRAINWLENNTYMNPIRKWETKAWGEIPADFGRK</sequence>
<dbReference type="InterPro" id="IPR011320">
    <property type="entry name" value="RNase_H1_N"/>
</dbReference>
<evidence type="ECO:0000256" key="10">
    <source>
        <dbReference type="ARBA" id="ARBA00022801"/>
    </source>
</evidence>
<dbReference type="Proteomes" id="UP000585050">
    <property type="component" value="Unassembled WGS sequence"/>
</dbReference>
<keyword evidence="7 12" id="KW-0540">Nuclease</keyword>
<evidence type="ECO:0000313" key="15">
    <source>
        <dbReference type="EMBL" id="NLR91253.1"/>
    </source>
</evidence>
<dbReference type="Gene3D" id="3.40.970.10">
    <property type="entry name" value="Ribonuclease H1, N-terminal domain"/>
    <property type="match status" value="1"/>
</dbReference>
<comment type="subcellular location">
    <subcellularLocation>
        <location evidence="12">Cytoplasm</location>
    </subcellularLocation>
</comment>
<evidence type="ECO:0000313" key="16">
    <source>
        <dbReference type="Proteomes" id="UP000585050"/>
    </source>
</evidence>
<dbReference type="SUPFAM" id="SSF55658">
    <property type="entry name" value="L9 N-domain-like"/>
    <property type="match status" value="1"/>
</dbReference>
<dbReference type="GO" id="GO:0003676">
    <property type="term" value="F:nucleic acid binding"/>
    <property type="evidence" value="ECO:0007669"/>
    <property type="project" value="UniProtKB-UniRule"/>
</dbReference>
<proteinExistence type="inferred from homology"/>
<dbReference type="GO" id="GO:0043137">
    <property type="term" value="P:DNA replication, removal of RNA primer"/>
    <property type="evidence" value="ECO:0007669"/>
    <property type="project" value="TreeGrafter"/>
</dbReference>
<accession>A0A7X8SJG9</accession>
<gene>
    <name evidence="15" type="ORF">HGP29_08550</name>
</gene>
<organism evidence="15 16">
    <name type="scientific">Flammeovirga agarivorans</name>
    <dbReference type="NCBI Taxonomy" id="2726742"/>
    <lineage>
        <taxon>Bacteria</taxon>
        <taxon>Pseudomonadati</taxon>
        <taxon>Bacteroidota</taxon>
        <taxon>Cytophagia</taxon>
        <taxon>Cytophagales</taxon>
        <taxon>Flammeovirgaceae</taxon>
        <taxon>Flammeovirga</taxon>
    </lineage>
</organism>
<keyword evidence="8 12" id="KW-0479">Metal-binding</keyword>
<evidence type="ECO:0000256" key="2">
    <source>
        <dbReference type="ARBA" id="ARBA00001946"/>
    </source>
</evidence>
<dbReference type="InterPro" id="IPR050092">
    <property type="entry name" value="RNase_H"/>
</dbReference>
<keyword evidence="10 12" id="KW-0378">Hydrolase</keyword>
<comment type="cofactor">
    <cofactor evidence="2">
        <name>Mg(2+)</name>
        <dbReference type="ChEBI" id="CHEBI:18420"/>
    </cofactor>
</comment>
<keyword evidence="9 12" id="KW-0255">Endonuclease</keyword>
<dbReference type="EMBL" id="JABAIL010000002">
    <property type="protein sequence ID" value="NLR91253.1"/>
    <property type="molecule type" value="Genomic_DNA"/>
</dbReference>
<dbReference type="GO" id="GO:0004523">
    <property type="term" value="F:RNA-DNA hybrid ribonuclease activity"/>
    <property type="evidence" value="ECO:0007669"/>
    <property type="project" value="UniProtKB-UniRule"/>
</dbReference>
<evidence type="ECO:0000256" key="6">
    <source>
        <dbReference type="ARBA" id="ARBA00017721"/>
    </source>
</evidence>
<protein>
    <recommendedName>
        <fullName evidence="6 12">Ribonuclease H</fullName>
        <ecNumber evidence="5 12">3.1.26.4</ecNumber>
    </recommendedName>
</protein>
<evidence type="ECO:0000256" key="11">
    <source>
        <dbReference type="ARBA" id="ARBA00022842"/>
    </source>
</evidence>
<dbReference type="PANTHER" id="PTHR10642:SF26">
    <property type="entry name" value="RIBONUCLEASE H1"/>
    <property type="match status" value="1"/>
</dbReference>
<keyword evidence="13" id="KW-0464">Manganese</keyword>
<feature type="binding site" evidence="13">
    <location>
        <position position="127"/>
    </location>
    <ligand>
        <name>Mg(2+)</name>
        <dbReference type="ChEBI" id="CHEBI:18420"/>
        <label>2</label>
    </ligand>
</feature>
<evidence type="ECO:0000256" key="3">
    <source>
        <dbReference type="ARBA" id="ARBA00004065"/>
    </source>
</evidence>
<dbReference type="RefSeq" id="WP_168881949.1">
    <property type="nucleotide sequence ID" value="NZ_JABAIL010000002.1"/>
</dbReference>
<evidence type="ECO:0000256" key="8">
    <source>
        <dbReference type="ARBA" id="ARBA00022723"/>
    </source>
</evidence>
<evidence type="ECO:0000259" key="14">
    <source>
        <dbReference type="PROSITE" id="PS50879"/>
    </source>
</evidence>
<dbReference type="Pfam" id="PF01693">
    <property type="entry name" value="Cauli_VI"/>
    <property type="match status" value="1"/>
</dbReference>
<dbReference type="InterPro" id="IPR037056">
    <property type="entry name" value="RNase_H1_N_sf"/>
</dbReference>
<dbReference type="SUPFAM" id="SSF53098">
    <property type="entry name" value="Ribonuclease H-like"/>
    <property type="match status" value="1"/>
</dbReference>
<comment type="function">
    <text evidence="3 12">Endonuclease that specifically degrades the RNA of RNA-DNA hybrids.</text>
</comment>
<comment type="similarity">
    <text evidence="4 12">Belongs to the RNase H family.</text>
</comment>
<dbReference type="InterPro" id="IPR002156">
    <property type="entry name" value="RNaseH_domain"/>
</dbReference>
<dbReference type="Gene3D" id="3.30.420.10">
    <property type="entry name" value="Ribonuclease H-like superfamily/Ribonuclease H"/>
    <property type="match status" value="1"/>
</dbReference>
<dbReference type="InterPro" id="IPR012337">
    <property type="entry name" value="RNaseH-like_sf"/>
</dbReference>
<evidence type="ECO:0000256" key="5">
    <source>
        <dbReference type="ARBA" id="ARBA00012180"/>
    </source>
</evidence>
<name>A0A7X8SJG9_9BACT</name>
<dbReference type="GO" id="GO:0046872">
    <property type="term" value="F:metal ion binding"/>
    <property type="evidence" value="ECO:0007669"/>
    <property type="project" value="UniProtKB-KW"/>
</dbReference>
<keyword evidence="11 12" id="KW-0460">Magnesium</keyword>
<dbReference type="InterPro" id="IPR009027">
    <property type="entry name" value="Ribosomal_bL9/RNase_H1_N"/>
</dbReference>